<reference evidence="1 2" key="1">
    <citation type="submission" date="2017-04" db="EMBL/GenBank/DDBJ databases">
        <title>Draft genome sequence of Tuber borchii Vittad., a whitish edible truffle.</title>
        <authorList>
            <consortium name="DOE Joint Genome Institute"/>
            <person name="Murat C."/>
            <person name="Kuo A."/>
            <person name="Barry K.W."/>
            <person name="Clum A."/>
            <person name="Dockter R.B."/>
            <person name="Fauchery L."/>
            <person name="Iotti M."/>
            <person name="Kohler A."/>
            <person name="Labutti K."/>
            <person name="Lindquist E.A."/>
            <person name="Lipzen A."/>
            <person name="Ohm R.A."/>
            <person name="Wang M."/>
            <person name="Grigoriev I.V."/>
            <person name="Zambonelli A."/>
            <person name="Martin F.M."/>
        </authorList>
    </citation>
    <scope>NUCLEOTIDE SEQUENCE [LARGE SCALE GENOMIC DNA]</scope>
    <source>
        <strain evidence="1 2">Tbo3840</strain>
    </source>
</reference>
<evidence type="ECO:0000313" key="2">
    <source>
        <dbReference type="Proteomes" id="UP000244722"/>
    </source>
</evidence>
<proteinExistence type="predicted"/>
<organism evidence="1 2">
    <name type="scientific">Tuber borchii</name>
    <name type="common">White truffle</name>
    <dbReference type="NCBI Taxonomy" id="42251"/>
    <lineage>
        <taxon>Eukaryota</taxon>
        <taxon>Fungi</taxon>
        <taxon>Dikarya</taxon>
        <taxon>Ascomycota</taxon>
        <taxon>Pezizomycotina</taxon>
        <taxon>Pezizomycetes</taxon>
        <taxon>Pezizales</taxon>
        <taxon>Tuberaceae</taxon>
        <taxon>Tuber</taxon>
    </lineage>
</organism>
<gene>
    <name evidence="1" type="ORF">B9Z19DRAFT_1069215</name>
</gene>
<keyword evidence="2" id="KW-1185">Reference proteome</keyword>
<name>A0A2T6ZCJ5_TUBBO</name>
<dbReference type="EMBL" id="NESQ01000408">
    <property type="protein sequence ID" value="PUU73166.1"/>
    <property type="molecule type" value="Genomic_DNA"/>
</dbReference>
<dbReference type="Proteomes" id="UP000244722">
    <property type="component" value="Unassembled WGS sequence"/>
</dbReference>
<comment type="caution">
    <text evidence="1">The sequence shown here is derived from an EMBL/GenBank/DDBJ whole genome shotgun (WGS) entry which is preliminary data.</text>
</comment>
<accession>A0A2T6ZCJ5</accession>
<evidence type="ECO:0000313" key="1">
    <source>
        <dbReference type="EMBL" id="PUU73166.1"/>
    </source>
</evidence>
<protein>
    <submittedName>
        <fullName evidence="1">Uncharacterized protein</fullName>
    </submittedName>
</protein>
<dbReference type="AlphaFoldDB" id="A0A2T6ZCJ5"/>
<sequence>MFPAGDRFAVTHRSSPGTRKLFPAGDRIAVIHTPRTKNQFPTGDKAGAAFRYRGTRNKLFLARDTAGPDSRYSGTRQKLFPARHRFAVTRSSSTRTRKLFPAGDRVSVQTTLEIYSQRDAHNSGTSKEWFLAGDWIAVSRYPTTGYLFPAGDTIPTPIICPFSSMNAAIIPSLGDG</sequence>